<evidence type="ECO:0000313" key="9">
    <source>
        <dbReference type="Proteomes" id="UP001497482"/>
    </source>
</evidence>
<evidence type="ECO:0000313" key="8">
    <source>
        <dbReference type="EMBL" id="CAL1580147.1"/>
    </source>
</evidence>
<evidence type="ECO:0000256" key="5">
    <source>
        <dbReference type="SAM" id="MobiDB-lite"/>
    </source>
</evidence>
<gene>
    <name evidence="8" type="ORF">KC01_LOCUS11047</name>
</gene>
<dbReference type="AlphaFoldDB" id="A0AAV2JVU2"/>
<feature type="transmembrane region" description="Helical" evidence="6">
    <location>
        <begin position="47"/>
        <end position="65"/>
    </location>
</feature>
<comment type="subcellular location">
    <subcellularLocation>
        <location evidence="1">Membrane</location>
        <topology evidence="1">Multi-pass membrane protein</topology>
    </subcellularLocation>
</comment>
<dbReference type="GO" id="GO:0043005">
    <property type="term" value="C:neuron projection"/>
    <property type="evidence" value="ECO:0007669"/>
    <property type="project" value="TreeGrafter"/>
</dbReference>
<feature type="transmembrane region" description="Helical" evidence="6">
    <location>
        <begin position="496"/>
        <end position="514"/>
    </location>
</feature>
<dbReference type="Gene3D" id="1.10.287.70">
    <property type="match status" value="1"/>
</dbReference>
<dbReference type="Pfam" id="PF00520">
    <property type="entry name" value="Ion_trans"/>
    <property type="match status" value="2"/>
</dbReference>
<dbReference type="GO" id="GO:0001518">
    <property type="term" value="C:voltage-gated sodium channel complex"/>
    <property type="evidence" value="ECO:0007669"/>
    <property type="project" value="TreeGrafter"/>
</dbReference>
<dbReference type="Gene3D" id="1.20.120.350">
    <property type="entry name" value="Voltage-gated potassium channels. Chain C"/>
    <property type="match status" value="1"/>
</dbReference>
<dbReference type="PANTHER" id="PTHR10037:SF230">
    <property type="entry name" value="CA[2+]-CHANNEL PROTEIN ALPHA[[1]] SUBUNIT T, ISOFORM F"/>
    <property type="match status" value="1"/>
</dbReference>
<keyword evidence="2 6" id="KW-0812">Transmembrane</keyword>
<feature type="transmembrane region" description="Helical" evidence="6">
    <location>
        <begin position="72"/>
        <end position="91"/>
    </location>
</feature>
<evidence type="ECO:0000256" key="6">
    <source>
        <dbReference type="SAM" id="Phobius"/>
    </source>
</evidence>
<dbReference type="EMBL" id="OZ035836">
    <property type="protein sequence ID" value="CAL1580147.1"/>
    <property type="molecule type" value="Genomic_DNA"/>
</dbReference>
<feature type="region of interest" description="Disordered" evidence="5">
    <location>
        <begin position="166"/>
        <end position="219"/>
    </location>
</feature>
<dbReference type="Proteomes" id="UP001497482">
    <property type="component" value="Chromosome 14"/>
</dbReference>
<evidence type="ECO:0000256" key="2">
    <source>
        <dbReference type="ARBA" id="ARBA00022692"/>
    </source>
</evidence>
<accession>A0AAV2JVU2</accession>
<keyword evidence="3 6" id="KW-1133">Transmembrane helix</keyword>
<dbReference type="InterPro" id="IPR027359">
    <property type="entry name" value="Volt_channel_dom_sf"/>
</dbReference>
<feature type="transmembrane region" description="Helical" evidence="6">
    <location>
        <begin position="403"/>
        <end position="424"/>
    </location>
</feature>
<evidence type="ECO:0000256" key="4">
    <source>
        <dbReference type="ARBA" id="ARBA00023136"/>
    </source>
</evidence>
<proteinExistence type="predicted"/>
<feature type="transmembrane region" description="Helical" evidence="6">
    <location>
        <begin position="9"/>
        <end position="27"/>
    </location>
</feature>
<sequence>MSVWILDSFGFRSLMRIIVGFSILILAVEHHQQPDWLTKAEYITRTIGYALFLAELVLRLCAMSYRYFLDMYYVLDFIMVITSTLEMILPFSGDLKYLFRSLRVLRLLSIIRLLPYLRKQLVVLGKSLSQSVPLLLMIEQFVIVFSVLQEPNTGDPAAAWTAGRRLAQNRSTNSPDRSTGNQQNVQNTGPKDKLGTSELRTPNTHVSRHPNRHNHIPVAPEGRRWIRAPMRTCHGLILDISGTEPHAQSAQATPSLQSHINTKIWRDHNGDWHRQSAGDAYLFGCKFKFLVEDGMWRKNFDHLKWAMVTVFQNAETCATAEARHRNAACGHQASSQRVQLWKGAFYNCVDNEVQDPEITITKAMLTLFVMYSKDGWVKIMYDGIDAVGPDIQPLTEFNPWRSLSFVFFMTFSFLLLDMFIGTIMDTWFERARRQVPDANPGARAAIRIPRNRVRFTRHVLLCEWVVSLVCLVNLFLMSSDRFQQPKNLELTMDIGFYVITICFSLLLLFKIWVLRSRVFTNK</sequence>
<feature type="transmembrane region" description="Helical" evidence="6">
    <location>
        <begin position="455"/>
        <end position="476"/>
    </location>
</feature>
<feature type="compositionally biased region" description="Polar residues" evidence="5">
    <location>
        <begin position="168"/>
        <end position="189"/>
    </location>
</feature>
<dbReference type="InterPro" id="IPR043203">
    <property type="entry name" value="VGCC_Ca_Na"/>
</dbReference>
<dbReference type="GO" id="GO:0005248">
    <property type="term" value="F:voltage-gated sodium channel activity"/>
    <property type="evidence" value="ECO:0007669"/>
    <property type="project" value="TreeGrafter"/>
</dbReference>
<feature type="compositionally biased region" description="Basic residues" evidence="5">
    <location>
        <begin position="206"/>
        <end position="215"/>
    </location>
</feature>
<evidence type="ECO:0000256" key="1">
    <source>
        <dbReference type="ARBA" id="ARBA00004141"/>
    </source>
</evidence>
<dbReference type="GO" id="GO:0008332">
    <property type="term" value="F:low voltage-gated calcium channel activity"/>
    <property type="evidence" value="ECO:0007669"/>
    <property type="project" value="TreeGrafter"/>
</dbReference>
<dbReference type="PANTHER" id="PTHR10037">
    <property type="entry name" value="VOLTAGE-GATED CATION CHANNEL CALCIUM AND SODIUM"/>
    <property type="match status" value="1"/>
</dbReference>
<feature type="domain" description="Ion transport" evidence="7">
    <location>
        <begin position="11"/>
        <end position="148"/>
    </location>
</feature>
<keyword evidence="9" id="KW-1185">Reference proteome</keyword>
<dbReference type="GO" id="GO:0086010">
    <property type="term" value="P:membrane depolarization during action potential"/>
    <property type="evidence" value="ECO:0007669"/>
    <property type="project" value="TreeGrafter"/>
</dbReference>
<dbReference type="InterPro" id="IPR005821">
    <property type="entry name" value="Ion_trans_dom"/>
</dbReference>
<reference evidence="8 9" key="1">
    <citation type="submission" date="2024-04" db="EMBL/GenBank/DDBJ databases">
        <authorList>
            <person name="Waldvogel A.-M."/>
            <person name="Schoenle A."/>
        </authorList>
    </citation>
    <scope>NUCLEOTIDE SEQUENCE [LARGE SCALE GENOMIC DNA]</scope>
</reference>
<feature type="domain" description="Ion transport" evidence="7">
    <location>
        <begin position="338"/>
        <end position="431"/>
    </location>
</feature>
<dbReference type="GO" id="GO:0070509">
    <property type="term" value="P:calcium ion import"/>
    <property type="evidence" value="ECO:0007669"/>
    <property type="project" value="TreeGrafter"/>
</dbReference>
<name>A0AAV2JVU2_KNICA</name>
<keyword evidence="4 6" id="KW-0472">Membrane</keyword>
<evidence type="ECO:0000256" key="3">
    <source>
        <dbReference type="ARBA" id="ARBA00022989"/>
    </source>
</evidence>
<evidence type="ECO:0000259" key="7">
    <source>
        <dbReference type="Pfam" id="PF00520"/>
    </source>
</evidence>
<dbReference type="SUPFAM" id="SSF81324">
    <property type="entry name" value="Voltage-gated potassium channels"/>
    <property type="match status" value="1"/>
</dbReference>
<organism evidence="8 9">
    <name type="scientific">Knipowitschia caucasica</name>
    <name type="common">Caucasian dwarf goby</name>
    <name type="synonym">Pomatoschistus caucasicus</name>
    <dbReference type="NCBI Taxonomy" id="637954"/>
    <lineage>
        <taxon>Eukaryota</taxon>
        <taxon>Metazoa</taxon>
        <taxon>Chordata</taxon>
        <taxon>Craniata</taxon>
        <taxon>Vertebrata</taxon>
        <taxon>Euteleostomi</taxon>
        <taxon>Actinopterygii</taxon>
        <taxon>Neopterygii</taxon>
        <taxon>Teleostei</taxon>
        <taxon>Neoteleostei</taxon>
        <taxon>Acanthomorphata</taxon>
        <taxon>Gobiaria</taxon>
        <taxon>Gobiiformes</taxon>
        <taxon>Gobioidei</taxon>
        <taxon>Gobiidae</taxon>
        <taxon>Gobiinae</taxon>
        <taxon>Knipowitschia</taxon>
    </lineage>
</organism>
<protein>
    <recommendedName>
        <fullName evidence="7">Ion transport domain-containing protein</fullName>
    </recommendedName>
</protein>